<sequence>MLASFPSAVNPRRKAAYISIPILSICCLFLAVFLIASTVLVSLIPIFLPKKDISWTSPTYFLTIDFDGSLGSDGALDSAAREAFASKVAEALGLPEGAVIVIRGIVATEASKRKRRGLPLSRFRRGITSLGRQRIHLEYRFDETRCSSTCRSPTFVTRLPITTISVEFIYNGVRFVITGRIDFSSGTQLSIPSTLAAEAFITTVTETTTITTTTTETTVSLTPSVG</sequence>
<evidence type="ECO:0000313" key="3">
    <source>
        <dbReference type="EMBL" id="CAF3606641.1"/>
    </source>
</evidence>
<evidence type="ECO:0000256" key="1">
    <source>
        <dbReference type="SAM" id="Phobius"/>
    </source>
</evidence>
<keyword evidence="1" id="KW-0472">Membrane</keyword>
<dbReference type="AlphaFoldDB" id="A0A813TQC6"/>
<dbReference type="Proteomes" id="UP000663823">
    <property type="component" value="Unassembled WGS sequence"/>
</dbReference>
<keyword evidence="1" id="KW-1133">Transmembrane helix</keyword>
<dbReference type="Proteomes" id="UP000663882">
    <property type="component" value="Unassembled WGS sequence"/>
</dbReference>
<feature type="transmembrane region" description="Helical" evidence="1">
    <location>
        <begin position="20"/>
        <end position="48"/>
    </location>
</feature>
<gene>
    <name evidence="3" type="ORF">OTI717_LOCUS7084</name>
    <name evidence="2" type="ORF">RFH988_LOCUS4611</name>
</gene>
<organism evidence="2 4">
    <name type="scientific">Rotaria sordida</name>
    <dbReference type="NCBI Taxonomy" id="392033"/>
    <lineage>
        <taxon>Eukaryota</taxon>
        <taxon>Metazoa</taxon>
        <taxon>Spiralia</taxon>
        <taxon>Gnathifera</taxon>
        <taxon>Rotifera</taxon>
        <taxon>Eurotatoria</taxon>
        <taxon>Bdelloidea</taxon>
        <taxon>Philodinida</taxon>
        <taxon>Philodinidae</taxon>
        <taxon>Rotaria</taxon>
    </lineage>
</organism>
<evidence type="ECO:0000313" key="2">
    <source>
        <dbReference type="EMBL" id="CAF0814586.1"/>
    </source>
</evidence>
<protein>
    <submittedName>
        <fullName evidence="2">Uncharacterized protein</fullName>
    </submittedName>
</protein>
<name>A0A813TQC6_9BILA</name>
<dbReference type="OrthoDB" id="10071056at2759"/>
<dbReference type="EMBL" id="CAJOAX010000518">
    <property type="protein sequence ID" value="CAF3606641.1"/>
    <property type="molecule type" value="Genomic_DNA"/>
</dbReference>
<comment type="caution">
    <text evidence="2">The sequence shown here is derived from an EMBL/GenBank/DDBJ whole genome shotgun (WGS) entry which is preliminary data.</text>
</comment>
<accession>A0A813TQC6</accession>
<dbReference type="EMBL" id="CAJNOO010000121">
    <property type="protein sequence ID" value="CAF0814586.1"/>
    <property type="molecule type" value="Genomic_DNA"/>
</dbReference>
<keyword evidence="1" id="KW-0812">Transmembrane</keyword>
<evidence type="ECO:0000313" key="4">
    <source>
        <dbReference type="Proteomes" id="UP000663882"/>
    </source>
</evidence>
<proteinExistence type="predicted"/>
<reference evidence="2" key="1">
    <citation type="submission" date="2021-02" db="EMBL/GenBank/DDBJ databases">
        <authorList>
            <person name="Nowell W R."/>
        </authorList>
    </citation>
    <scope>NUCLEOTIDE SEQUENCE</scope>
</reference>